<protein>
    <submittedName>
        <fullName evidence="2">Uncharacterized protein</fullName>
    </submittedName>
</protein>
<evidence type="ECO:0000313" key="3">
    <source>
        <dbReference type="Proteomes" id="UP000803844"/>
    </source>
</evidence>
<dbReference type="Proteomes" id="UP000803844">
    <property type="component" value="Unassembled WGS sequence"/>
</dbReference>
<evidence type="ECO:0000256" key="1">
    <source>
        <dbReference type="SAM" id="Phobius"/>
    </source>
</evidence>
<feature type="transmembrane region" description="Helical" evidence="1">
    <location>
        <begin position="95"/>
        <end position="117"/>
    </location>
</feature>
<keyword evidence="1" id="KW-0812">Transmembrane</keyword>
<dbReference type="AlphaFoldDB" id="A0A9P4YA23"/>
<accession>A0A9P4YA23</accession>
<dbReference type="GeneID" id="63833655"/>
<reference evidence="2" key="1">
    <citation type="journal article" date="2020" name="Phytopathology">
        <title>Genome sequence of the chestnut blight fungus Cryphonectria parasitica EP155: A fundamental resource for an archetypical invasive plant pathogen.</title>
        <authorList>
            <person name="Crouch J.A."/>
            <person name="Dawe A."/>
            <person name="Aerts A."/>
            <person name="Barry K."/>
            <person name="Churchill A.C.L."/>
            <person name="Grimwood J."/>
            <person name="Hillman B."/>
            <person name="Milgroom M.G."/>
            <person name="Pangilinan J."/>
            <person name="Smith M."/>
            <person name="Salamov A."/>
            <person name="Schmutz J."/>
            <person name="Yadav J."/>
            <person name="Grigoriev I.V."/>
            <person name="Nuss D."/>
        </authorList>
    </citation>
    <scope>NUCLEOTIDE SEQUENCE</scope>
    <source>
        <strain evidence="2">EP155</strain>
    </source>
</reference>
<keyword evidence="1" id="KW-1133">Transmembrane helix</keyword>
<feature type="transmembrane region" description="Helical" evidence="1">
    <location>
        <begin position="12"/>
        <end position="29"/>
    </location>
</feature>
<comment type="caution">
    <text evidence="2">The sequence shown here is derived from an EMBL/GenBank/DDBJ whole genome shotgun (WGS) entry which is preliminary data.</text>
</comment>
<evidence type="ECO:0000313" key="2">
    <source>
        <dbReference type="EMBL" id="KAF3769764.1"/>
    </source>
</evidence>
<organism evidence="2 3">
    <name type="scientific">Cryphonectria parasitica (strain ATCC 38755 / EP155)</name>
    <dbReference type="NCBI Taxonomy" id="660469"/>
    <lineage>
        <taxon>Eukaryota</taxon>
        <taxon>Fungi</taxon>
        <taxon>Dikarya</taxon>
        <taxon>Ascomycota</taxon>
        <taxon>Pezizomycotina</taxon>
        <taxon>Sordariomycetes</taxon>
        <taxon>Sordariomycetidae</taxon>
        <taxon>Diaporthales</taxon>
        <taxon>Cryphonectriaceae</taxon>
        <taxon>Cryphonectria-Endothia species complex</taxon>
        <taxon>Cryphonectria</taxon>
    </lineage>
</organism>
<sequence>MASGLFVDPATLLRLTPLISSTCTLWFAWDQRVMYGTFAHRDLEEQSKAILPLWWKKVLEIHDIERVLFPLTVTSVTSIINIRKYGSLLRAKGSWAWYAAGAALAVGHLAFVPGVVYKIKAMIDDNGKGEAVEQQRRWLTVHTLRTLTVDLGAWVACVIAVARTVSD</sequence>
<keyword evidence="3" id="KW-1185">Reference proteome</keyword>
<name>A0A9P4YA23_CRYP1</name>
<dbReference type="RefSeq" id="XP_040780725.1">
    <property type="nucleotide sequence ID" value="XM_040916526.1"/>
</dbReference>
<proteinExistence type="predicted"/>
<gene>
    <name evidence="2" type="ORF">M406DRAFT_248376</name>
</gene>
<dbReference type="EMBL" id="MU032344">
    <property type="protein sequence ID" value="KAF3769764.1"/>
    <property type="molecule type" value="Genomic_DNA"/>
</dbReference>
<keyword evidence="1" id="KW-0472">Membrane</keyword>
<dbReference type="OrthoDB" id="1523883at2759"/>